<dbReference type="RefSeq" id="WP_337442254.1">
    <property type="nucleotide sequence ID" value="NZ_QJJU01000042.1"/>
</dbReference>
<evidence type="ECO:0000313" key="3">
    <source>
        <dbReference type="EMBL" id="PXW99138.1"/>
    </source>
</evidence>
<keyword evidence="2" id="KW-0812">Transmembrane</keyword>
<dbReference type="AlphaFoldDB" id="A0A318H8B3"/>
<keyword evidence="2" id="KW-0472">Membrane</keyword>
<dbReference type="Proteomes" id="UP000247781">
    <property type="component" value="Unassembled WGS sequence"/>
</dbReference>
<feature type="region of interest" description="Disordered" evidence="1">
    <location>
        <begin position="23"/>
        <end position="49"/>
    </location>
</feature>
<evidence type="ECO:0000256" key="1">
    <source>
        <dbReference type="SAM" id="MobiDB-lite"/>
    </source>
</evidence>
<dbReference type="EMBL" id="QJJU01000042">
    <property type="protein sequence ID" value="PXW99138.1"/>
    <property type="molecule type" value="Genomic_DNA"/>
</dbReference>
<feature type="transmembrane region" description="Helical" evidence="2">
    <location>
        <begin position="218"/>
        <end position="237"/>
    </location>
</feature>
<evidence type="ECO:0000313" key="4">
    <source>
        <dbReference type="Proteomes" id="UP000247781"/>
    </source>
</evidence>
<name>A0A318H8B3_9MYCO</name>
<keyword evidence="4" id="KW-1185">Reference proteome</keyword>
<dbReference type="Gene3D" id="6.10.250.660">
    <property type="match status" value="1"/>
</dbReference>
<feature type="non-terminal residue" evidence="3">
    <location>
        <position position="1"/>
    </location>
</feature>
<reference evidence="4" key="1">
    <citation type="submission" date="2018-05" db="EMBL/GenBank/DDBJ databases">
        <authorList>
            <person name="Deangelis K."/>
            <person name="Huntemann M."/>
            <person name="Clum A."/>
            <person name="Pillay M."/>
            <person name="Palaniappan K."/>
            <person name="Varghese N."/>
            <person name="Mikhailova N."/>
            <person name="Stamatis D."/>
            <person name="Reddy T."/>
            <person name="Daum C."/>
            <person name="Shapiro N."/>
            <person name="Ivanova N."/>
            <person name="Kyrpides N."/>
            <person name="Woyke T."/>
        </authorList>
    </citation>
    <scope>NUCLEOTIDE SEQUENCE [LARGE SCALE GENOMIC DNA]</scope>
    <source>
        <strain evidence="4">GAS496</strain>
    </source>
</reference>
<protein>
    <submittedName>
        <fullName evidence="3">DivIVA domain-containing protein</fullName>
    </submittedName>
</protein>
<evidence type="ECO:0000256" key="2">
    <source>
        <dbReference type="SAM" id="Phobius"/>
    </source>
</evidence>
<organism evidence="3 4">
    <name type="scientific">Mycolicibacterium moriokaense</name>
    <dbReference type="NCBI Taxonomy" id="39691"/>
    <lineage>
        <taxon>Bacteria</taxon>
        <taxon>Bacillati</taxon>
        <taxon>Actinomycetota</taxon>
        <taxon>Actinomycetes</taxon>
        <taxon>Mycobacteriales</taxon>
        <taxon>Mycobacteriaceae</taxon>
        <taxon>Mycolicibacterium</taxon>
    </lineage>
</organism>
<dbReference type="InterPro" id="IPR019933">
    <property type="entry name" value="DivIVA_domain"/>
</dbReference>
<accession>A0A318H8B3</accession>
<comment type="caution">
    <text evidence="3">The sequence shown here is derived from an EMBL/GenBank/DDBJ whole genome shotgun (WGS) entry which is preliminary data.</text>
</comment>
<sequence>KRGYNEDEVDAFLDRVEIELTRRLAEPGLPPTRQAGFPPPPADEKSAASAEPIHCQLYATLGKPWRAASLPTPSLAIDVGKDAIRVIDPNTNALIASASLAQVTATPENYTYVEVGGPDGGGHSCMMPVLVVSIPGVQPLTIQPREVIDSVLTSYRSRFSWRGKVPGISEGWGGVEEWAKARRPAYTVTNAEWLTLVEKFGLGTLIVDESGGRVRIELVIVLAFVVLSLVLILWAVIH</sequence>
<gene>
    <name evidence="3" type="ORF">C8E89_14225</name>
</gene>
<dbReference type="NCBIfam" id="TIGR03544">
    <property type="entry name" value="DivI1A_domain"/>
    <property type="match status" value="1"/>
</dbReference>
<keyword evidence="2" id="KW-1133">Transmembrane helix</keyword>
<proteinExistence type="predicted"/>
<reference evidence="3 4" key="2">
    <citation type="submission" date="2018-06" db="EMBL/GenBank/DDBJ databases">
        <title>Sequencing of bacterial isolates from soil warming experiment in Harvard Forest, Massachusetts, USA.</title>
        <authorList>
            <person name="Deangelis K.PhD."/>
        </authorList>
    </citation>
    <scope>NUCLEOTIDE SEQUENCE [LARGE SCALE GENOMIC DNA]</scope>
    <source>
        <strain evidence="3 4">GAS496</strain>
    </source>
</reference>